<dbReference type="EMBL" id="AP022345">
    <property type="protein sequence ID" value="BBU69910.1"/>
    <property type="molecule type" value="Genomic_DNA"/>
</dbReference>
<protein>
    <submittedName>
        <fullName evidence="1">Exported protein</fullName>
    </submittedName>
</protein>
<organism evidence="1 2">
    <name type="scientific">Fluviibacter phosphoraccumulans</name>
    <dbReference type="NCBI Taxonomy" id="1751046"/>
    <lineage>
        <taxon>Bacteria</taxon>
        <taxon>Pseudomonadati</taxon>
        <taxon>Pseudomonadota</taxon>
        <taxon>Betaproteobacteria</taxon>
        <taxon>Rhodocyclales</taxon>
        <taxon>Fluviibacteraceae</taxon>
        <taxon>Fluviibacter</taxon>
    </lineage>
</organism>
<dbReference type="Gene3D" id="1.10.10.640">
    <property type="entry name" value="phospholipid-binding protein"/>
    <property type="match status" value="1"/>
</dbReference>
<accession>A0A679IA51</accession>
<dbReference type="PANTHER" id="PTHR36573">
    <property type="entry name" value="INTERMEMBRANE PHOSPHOLIPID TRANSPORT SYSTEM BINDING PROTEIN MLAC"/>
    <property type="match status" value="1"/>
</dbReference>
<dbReference type="RefSeq" id="WP_162050890.1">
    <property type="nucleotide sequence ID" value="NZ_AP019011.1"/>
</dbReference>
<dbReference type="AlphaFoldDB" id="A0A679IA51"/>
<dbReference type="PANTHER" id="PTHR36573:SF1">
    <property type="entry name" value="INTERMEMBRANE PHOSPHOLIPID TRANSPORT SYSTEM BINDING PROTEIN MLAC"/>
    <property type="match status" value="1"/>
</dbReference>
<evidence type="ECO:0000313" key="1">
    <source>
        <dbReference type="EMBL" id="BBU69910.1"/>
    </source>
</evidence>
<gene>
    <name evidence="1" type="ORF">ICHIAU1_21930</name>
</gene>
<dbReference type="InterPro" id="IPR008869">
    <property type="entry name" value="MlaC/ttg2D"/>
</dbReference>
<sequence>MLLTRIQTWLVVFGLMLTSVAHASIMPPDQLVKQITQETYVYVNQDTALQKGDTTKLVEWAEKSVLSSFDFNRMTSLAVGKDWRLASPEQKKQIVHEFRKLLIRTFANAFVGIKKEQTIEYKPFKMNPDEQDVVVKTLVIKPGAKPIDVNFSLEKSTDSWKVYDVVLAGVSLITNYRESFAQEVRANGIDGLIKMLADKNKQLEQKGKAS</sequence>
<dbReference type="Pfam" id="PF05494">
    <property type="entry name" value="MlaC"/>
    <property type="match status" value="1"/>
</dbReference>
<evidence type="ECO:0000313" key="2">
    <source>
        <dbReference type="Proteomes" id="UP000463961"/>
    </source>
</evidence>
<dbReference type="Proteomes" id="UP000463961">
    <property type="component" value="Chromosome"/>
</dbReference>
<proteinExistence type="predicted"/>
<reference evidence="2" key="1">
    <citation type="submission" date="2020-01" db="EMBL/GenBank/DDBJ databases">
        <title>Phosphoaccumulans saitamaens gen. nov., sp. nov., a polyphosphate accumulating bacterium isolated from surface river water.</title>
        <authorList>
            <person name="Watanabe K."/>
            <person name="Suda W."/>
        </authorList>
    </citation>
    <scope>NUCLEOTIDE SEQUENCE [LARGE SCALE GENOMIC DNA]</scope>
    <source>
        <strain evidence="2">ICHIAU1</strain>
    </source>
</reference>
<dbReference type="Gene3D" id="3.10.450.50">
    <property type="match status" value="1"/>
</dbReference>
<keyword evidence="2" id="KW-1185">Reference proteome</keyword>
<name>A0A679IA51_9RHOO</name>
<dbReference type="PIRSF" id="PIRSF004649">
    <property type="entry name" value="MlaC"/>
    <property type="match status" value="1"/>
</dbReference>
<dbReference type="OrthoDB" id="9798905at2"/>